<dbReference type="InterPro" id="IPR009003">
    <property type="entry name" value="Peptidase_S1_PA"/>
</dbReference>
<dbReference type="GO" id="GO:0006508">
    <property type="term" value="P:proteolysis"/>
    <property type="evidence" value="ECO:0007669"/>
    <property type="project" value="UniProtKB-KW"/>
</dbReference>
<gene>
    <name evidence="10" type="ORF">PX52LOC_02160</name>
</gene>
<protein>
    <submittedName>
        <fullName evidence="10">PDZ domain-containing protein</fullName>
    </submittedName>
</protein>
<dbReference type="InterPro" id="IPR001940">
    <property type="entry name" value="Peptidase_S1C"/>
</dbReference>
<feature type="binding site" evidence="8">
    <location>
        <position position="121"/>
    </location>
    <ligand>
        <name>substrate</name>
    </ligand>
</feature>
<dbReference type="SUPFAM" id="SSF50494">
    <property type="entry name" value="Trypsin-like serine proteases"/>
    <property type="match status" value="1"/>
</dbReference>
<dbReference type="PRINTS" id="PR00834">
    <property type="entry name" value="PROTEASES2C"/>
</dbReference>
<evidence type="ECO:0000259" key="9">
    <source>
        <dbReference type="PROSITE" id="PS50106"/>
    </source>
</evidence>
<accession>A0A5C1A9L7</accession>
<keyword evidence="2" id="KW-0645">Protease</keyword>
<dbReference type="SMART" id="SM00228">
    <property type="entry name" value="PDZ"/>
    <property type="match status" value="2"/>
</dbReference>
<feature type="active site" description="Charge relay system" evidence="7">
    <location>
        <position position="121"/>
    </location>
</feature>
<dbReference type="Gene3D" id="2.40.10.120">
    <property type="match status" value="1"/>
</dbReference>
<dbReference type="SUPFAM" id="SSF50156">
    <property type="entry name" value="PDZ domain-like"/>
    <property type="match status" value="2"/>
</dbReference>
<evidence type="ECO:0000256" key="1">
    <source>
        <dbReference type="ARBA" id="ARBA00010541"/>
    </source>
</evidence>
<dbReference type="Pfam" id="PF13180">
    <property type="entry name" value="PDZ_2"/>
    <property type="match status" value="1"/>
</dbReference>
<sequence length="492" mass="51886">MKLVSHLPLAALCLGIGGLFGIVIDNQIHGQIAPPIVMPKELTSYRDVVKRVVPAVVSIEAKATKRVANRRPQQQLPPNVPEEFRKYFEGMNQDDQNSNPNLGFGSGFVIDPSGVIFTNFHVVDGADTLEVGFPDGRKFTTGDIVRDPKTDLAVVRIKSDKPLPFLEFGDSDAMEVGDRVLAVGAPYGLTGTVTQGIVSAKSRQNLKLNQYEDFLQTDAAMNPGNSGGPLVNLEGRVVGINSAIKTRGGGSNGVGLAVSSNLAKDVSNQLLRGGSVKRGYLGVGVREVDAELATRLGVPADSNPVLVTKVYDKTPAAKAGLRAGDVILSVGGTQLKDVNTLPRLVAKMPLGQSTEVQIVRDGKVTTVGVTIEEQPDDYGQERTARSTPNRVPADVGLDVAGLNVSDLTPALAAQLGFPRDTKGALIMSVDRGSAAANVGLVRGLLIVKVDKAAVTSAKDFEQAMASASKEKGALLQVTRPNGESDFVVLKVK</sequence>
<evidence type="ECO:0000313" key="10">
    <source>
        <dbReference type="EMBL" id="QEL15245.1"/>
    </source>
</evidence>
<evidence type="ECO:0000256" key="7">
    <source>
        <dbReference type="PIRSR" id="PIRSR611782-1"/>
    </source>
</evidence>
<dbReference type="RefSeq" id="WP_149110074.1">
    <property type="nucleotide sequence ID" value="NZ_CP042425.1"/>
</dbReference>
<keyword evidence="4" id="KW-0677">Repeat</keyword>
<dbReference type="NCBIfam" id="TIGR02037">
    <property type="entry name" value="degP_htrA_DO"/>
    <property type="match status" value="1"/>
</dbReference>
<evidence type="ECO:0000256" key="6">
    <source>
        <dbReference type="ARBA" id="ARBA00022825"/>
    </source>
</evidence>
<evidence type="ECO:0000256" key="8">
    <source>
        <dbReference type="PIRSR" id="PIRSR611782-2"/>
    </source>
</evidence>
<feature type="binding site" evidence="8">
    <location>
        <position position="151"/>
    </location>
    <ligand>
        <name>substrate</name>
    </ligand>
</feature>
<keyword evidence="6" id="KW-0720">Serine protease</keyword>
<feature type="domain" description="PDZ" evidence="9">
    <location>
        <begin position="282"/>
        <end position="339"/>
    </location>
</feature>
<dbReference type="Proteomes" id="UP000324974">
    <property type="component" value="Chromosome"/>
</dbReference>
<dbReference type="InterPro" id="IPR001478">
    <property type="entry name" value="PDZ"/>
</dbReference>
<dbReference type="GO" id="GO:0004252">
    <property type="term" value="F:serine-type endopeptidase activity"/>
    <property type="evidence" value="ECO:0007669"/>
    <property type="project" value="InterPro"/>
</dbReference>
<feature type="active site" description="Charge relay system" evidence="7">
    <location>
        <position position="151"/>
    </location>
</feature>
<evidence type="ECO:0000256" key="5">
    <source>
        <dbReference type="ARBA" id="ARBA00022801"/>
    </source>
</evidence>
<dbReference type="OrthoDB" id="248175at2"/>
<dbReference type="Pfam" id="PF13365">
    <property type="entry name" value="Trypsin_2"/>
    <property type="match status" value="1"/>
</dbReference>
<dbReference type="InterPro" id="IPR036034">
    <property type="entry name" value="PDZ_sf"/>
</dbReference>
<name>A0A5C1A9L7_9BACT</name>
<evidence type="ECO:0000313" key="11">
    <source>
        <dbReference type="Proteomes" id="UP000324974"/>
    </source>
</evidence>
<organism evidence="10 11">
    <name type="scientific">Limnoglobus roseus</name>
    <dbReference type="NCBI Taxonomy" id="2598579"/>
    <lineage>
        <taxon>Bacteria</taxon>
        <taxon>Pseudomonadati</taxon>
        <taxon>Planctomycetota</taxon>
        <taxon>Planctomycetia</taxon>
        <taxon>Gemmatales</taxon>
        <taxon>Gemmataceae</taxon>
        <taxon>Limnoglobus</taxon>
    </lineage>
</organism>
<dbReference type="PANTHER" id="PTHR22939:SF129">
    <property type="entry name" value="SERINE PROTEASE HTRA2, MITOCHONDRIAL"/>
    <property type="match status" value="1"/>
</dbReference>
<dbReference type="PROSITE" id="PS50106">
    <property type="entry name" value="PDZ"/>
    <property type="match status" value="1"/>
</dbReference>
<dbReference type="PANTHER" id="PTHR22939">
    <property type="entry name" value="SERINE PROTEASE FAMILY S1C HTRA-RELATED"/>
    <property type="match status" value="1"/>
</dbReference>
<dbReference type="AlphaFoldDB" id="A0A5C1A9L7"/>
<dbReference type="Gene3D" id="2.30.42.10">
    <property type="match status" value="2"/>
</dbReference>
<evidence type="ECO:0000256" key="3">
    <source>
        <dbReference type="ARBA" id="ARBA00022729"/>
    </source>
</evidence>
<keyword evidence="5" id="KW-0378">Hydrolase</keyword>
<reference evidence="11" key="1">
    <citation type="submission" date="2019-08" db="EMBL/GenBank/DDBJ databases">
        <title>Limnoglobus roseus gen. nov., sp. nov., a novel freshwater planctomycete with a giant genome from the family Gemmataceae.</title>
        <authorList>
            <person name="Kulichevskaya I.S."/>
            <person name="Naumoff D.G."/>
            <person name="Miroshnikov K."/>
            <person name="Ivanova A."/>
            <person name="Philippov D.A."/>
            <person name="Hakobyan A."/>
            <person name="Rijpstra I.C."/>
            <person name="Sinninghe Damste J.S."/>
            <person name="Liesack W."/>
            <person name="Dedysh S.N."/>
        </authorList>
    </citation>
    <scope>NUCLEOTIDE SEQUENCE [LARGE SCALE GENOMIC DNA]</scope>
    <source>
        <strain evidence="11">PX52</strain>
    </source>
</reference>
<keyword evidence="11" id="KW-1185">Reference proteome</keyword>
<feature type="active site" description="Charge relay system" evidence="7">
    <location>
        <position position="226"/>
    </location>
</feature>
<keyword evidence="3" id="KW-0732">Signal</keyword>
<feature type="binding site" evidence="8">
    <location>
        <begin position="224"/>
        <end position="226"/>
    </location>
    <ligand>
        <name>substrate</name>
    </ligand>
</feature>
<dbReference type="InterPro" id="IPR011782">
    <property type="entry name" value="Pept_S1C_Do"/>
</dbReference>
<proteinExistence type="inferred from homology"/>
<dbReference type="KEGG" id="lrs:PX52LOC_02160"/>
<comment type="similarity">
    <text evidence="1">Belongs to the peptidase S1C family.</text>
</comment>
<evidence type="ECO:0000256" key="4">
    <source>
        <dbReference type="ARBA" id="ARBA00022737"/>
    </source>
</evidence>
<dbReference type="EMBL" id="CP042425">
    <property type="protein sequence ID" value="QEL15245.1"/>
    <property type="molecule type" value="Genomic_DNA"/>
</dbReference>
<evidence type="ECO:0000256" key="2">
    <source>
        <dbReference type="ARBA" id="ARBA00022670"/>
    </source>
</evidence>